<dbReference type="GO" id="GO:0005829">
    <property type="term" value="C:cytosol"/>
    <property type="evidence" value="ECO:0007669"/>
    <property type="project" value="TreeGrafter"/>
</dbReference>
<comment type="catalytic activity">
    <reaction evidence="9 10">
        <text>XTP + H2O = XMP + diphosphate + H(+)</text>
        <dbReference type="Rhea" id="RHEA:28610"/>
        <dbReference type="ChEBI" id="CHEBI:15377"/>
        <dbReference type="ChEBI" id="CHEBI:15378"/>
        <dbReference type="ChEBI" id="CHEBI:33019"/>
        <dbReference type="ChEBI" id="CHEBI:57464"/>
        <dbReference type="ChEBI" id="CHEBI:61314"/>
        <dbReference type="EC" id="3.6.1.66"/>
    </reaction>
</comment>
<accession>A0A238H496</accession>
<proteinExistence type="inferred from homology"/>
<feature type="binding site" evidence="10">
    <location>
        <position position="206"/>
    </location>
    <ligand>
        <name>substrate</name>
    </ligand>
</feature>
<dbReference type="NCBIfam" id="TIGR00042">
    <property type="entry name" value="RdgB/HAM1 family non-canonical purine NTP pyrophosphatase"/>
    <property type="match status" value="1"/>
</dbReference>
<comment type="catalytic activity">
    <reaction evidence="10">
        <text>ITP + H2O = IMP + diphosphate + H(+)</text>
        <dbReference type="Rhea" id="RHEA:29399"/>
        <dbReference type="ChEBI" id="CHEBI:15377"/>
        <dbReference type="ChEBI" id="CHEBI:15378"/>
        <dbReference type="ChEBI" id="CHEBI:33019"/>
        <dbReference type="ChEBI" id="CHEBI:58053"/>
        <dbReference type="ChEBI" id="CHEBI:61402"/>
        <dbReference type="EC" id="3.6.1.66"/>
    </reaction>
</comment>
<dbReference type="PANTHER" id="PTHR11067:SF9">
    <property type="entry name" value="INOSINE TRIPHOSPHATE PYROPHOSPHATASE"/>
    <property type="match status" value="1"/>
</dbReference>
<evidence type="ECO:0000256" key="7">
    <source>
        <dbReference type="ARBA" id="ARBA00023080"/>
    </source>
</evidence>
<keyword evidence="7 10" id="KW-0546">Nucleotide metabolism</keyword>
<evidence type="ECO:0000313" key="13">
    <source>
        <dbReference type="EMBL" id="SMF99985.1"/>
    </source>
</evidence>
<comment type="similarity">
    <text evidence="1 10 11">Belongs to the HAM1 NTPase family.</text>
</comment>
<evidence type="ECO:0000256" key="11">
    <source>
        <dbReference type="RuleBase" id="RU003781"/>
    </source>
</evidence>
<feature type="binding site" evidence="10">
    <location>
        <position position="98"/>
    </location>
    <ligand>
        <name>substrate</name>
    </ligand>
</feature>
<gene>
    <name evidence="13" type="ORF">BSIN_3175</name>
</gene>
<evidence type="ECO:0000256" key="10">
    <source>
        <dbReference type="HAMAP-Rule" id="MF_01405"/>
    </source>
</evidence>
<keyword evidence="4 10" id="KW-0547">Nucleotide-binding</keyword>
<feature type="active site" description="Proton acceptor" evidence="10">
    <location>
        <position position="97"/>
    </location>
</feature>
<comment type="catalytic activity">
    <reaction evidence="8 10">
        <text>dITP + H2O = dIMP + diphosphate + H(+)</text>
        <dbReference type="Rhea" id="RHEA:28342"/>
        <dbReference type="ChEBI" id="CHEBI:15377"/>
        <dbReference type="ChEBI" id="CHEBI:15378"/>
        <dbReference type="ChEBI" id="CHEBI:33019"/>
        <dbReference type="ChEBI" id="CHEBI:61194"/>
        <dbReference type="ChEBI" id="CHEBI:61382"/>
        <dbReference type="EC" id="3.6.1.66"/>
    </reaction>
</comment>
<dbReference type="GO" id="GO:0000166">
    <property type="term" value="F:nucleotide binding"/>
    <property type="evidence" value="ECO:0007669"/>
    <property type="project" value="UniProtKB-KW"/>
</dbReference>
<comment type="cofactor">
    <cofactor evidence="10">
        <name>Mg(2+)</name>
        <dbReference type="ChEBI" id="CHEBI:18420"/>
    </cofactor>
    <text evidence="10">Binds 1 Mg(2+) ion per subunit.</text>
</comment>
<comment type="function">
    <text evidence="10">Pyrophosphatase that catalyzes the hydrolysis of nucleoside triphosphates to their monophosphate derivatives, with a high preference for the non-canonical purine nucleotides XTP (xanthosine triphosphate), dITP (deoxyinosine triphosphate) and ITP. Seems to function as a house-cleaning enzyme that removes non-canonical purine nucleotides from the nucleotide pool, thus preventing their incorporation into DNA/RNA and avoiding chromosomal lesions.</text>
</comment>
<comment type="subunit">
    <text evidence="2 10">Homodimer.</text>
</comment>
<dbReference type="GO" id="GO:0009146">
    <property type="term" value="P:purine nucleoside triphosphate catabolic process"/>
    <property type="evidence" value="ECO:0007669"/>
    <property type="project" value="UniProtKB-UniRule"/>
</dbReference>
<feature type="binding site" evidence="10">
    <location>
        <position position="68"/>
    </location>
    <ligand>
        <name>Mg(2+)</name>
        <dbReference type="ChEBI" id="CHEBI:18420"/>
    </ligand>
</feature>
<evidence type="ECO:0000256" key="1">
    <source>
        <dbReference type="ARBA" id="ARBA00008023"/>
    </source>
</evidence>
<dbReference type="EMBL" id="FXAN01000047">
    <property type="protein sequence ID" value="SMF99985.1"/>
    <property type="molecule type" value="Genomic_DNA"/>
</dbReference>
<dbReference type="InterPro" id="IPR029001">
    <property type="entry name" value="ITPase-like_fam"/>
</dbReference>
<keyword evidence="3 10" id="KW-0479">Metal-binding</keyword>
<dbReference type="SUPFAM" id="SSF52972">
    <property type="entry name" value="ITPase-like"/>
    <property type="match status" value="1"/>
</dbReference>
<keyword evidence="5 10" id="KW-0378">Hydrolase</keyword>
<dbReference type="GO" id="GO:0017111">
    <property type="term" value="F:ribonucleoside triphosphate phosphatase activity"/>
    <property type="evidence" value="ECO:0007669"/>
    <property type="project" value="InterPro"/>
</dbReference>
<dbReference type="InterPro" id="IPR020922">
    <property type="entry name" value="dITP/XTP_pyrophosphatase"/>
</dbReference>
<evidence type="ECO:0000256" key="4">
    <source>
        <dbReference type="ARBA" id="ARBA00022741"/>
    </source>
</evidence>
<evidence type="ECO:0000256" key="8">
    <source>
        <dbReference type="ARBA" id="ARBA00051875"/>
    </source>
</evidence>
<sequence length="232" mass="24510">MKQPSPPTNARENSPAHAGAPGKATHATLSRIVLASNNPGKLREFAALFAPLDIELVPQGELGVTEADEPHVTFIENALEKARHAARATGLPAVADDSGLCVPALGGAPGVYSARYAQRAGRDKSDAANNAYLVEQLRGVADRRAYYCCVLALVRHADDPEPIVAEGRWTGEIVDTPRGAHGFGYDPHFFVPALNATAAELEPAAKNAISHRALALQALAGRLEQAMREAAQ</sequence>
<dbReference type="Pfam" id="PF01725">
    <property type="entry name" value="Ham1p_like"/>
    <property type="match status" value="1"/>
</dbReference>
<evidence type="ECO:0000256" key="6">
    <source>
        <dbReference type="ARBA" id="ARBA00022842"/>
    </source>
</evidence>
<evidence type="ECO:0000256" key="9">
    <source>
        <dbReference type="ARBA" id="ARBA00052017"/>
    </source>
</evidence>
<feature type="binding site" evidence="10">
    <location>
        <begin position="183"/>
        <end position="186"/>
    </location>
    <ligand>
        <name>substrate</name>
    </ligand>
</feature>
<dbReference type="Proteomes" id="UP000198460">
    <property type="component" value="Unassembled WGS sequence"/>
</dbReference>
<dbReference type="GO" id="GO:0035870">
    <property type="term" value="F:dITP diphosphatase activity"/>
    <property type="evidence" value="ECO:0007669"/>
    <property type="project" value="UniProtKB-UniRule"/>
</dbReference>
<feature type="binding site" evidence="10">
    <location>
        <begin position="211"/>
        <end position="212"/>
    </location>
    <ligand>
        <name>substrate</name>
    </ligand>
</feature>
<feature type="region of interest" description="Disordered" evidence="12">
    <location>
        <begin position="1"/>
        <end position="24"/>
    </location>
</feature>
<protein>
    <recommendedName>
        <fullName evidence="10">dITP/XTP pyrophosphatase</fullName>
        <ecNumber evidence="10">3.6.1.66</ecNumber>
    </recommendedName>
    <alternativeName>
        <fullName evidence="10">Non-canonical purine NTP pyrophosphatase</fullName>
    </alternativeName>
    <alternativeName>
        <fullName evidence="10">Non-standard purine NTP pyrophosphatase</fullName>
    </alternativeName>
    <alternativeName>
        <fullName evidence="10">Nucleoside-triphosphate diphosphatase</fullName>
    </alternativeName>
    <alternativeName>
        <fullName evidence="10">Nucleoside-triphosphate pyrophosphatase</fullName>
        <shortName evidence="10">NTPase</shortName>
    </alternativeName>
</protein>
<dbReference type="GO" id="GO:0036220">
    <property type="term" value="F:ITP diphosphatase activity"/>
    <property type="evidence" value="ECO:0007669"/>
    <property type="project" value="UniProtKB-UniRule"/>
</dbReference>
<dbReference type="PANTHER" id="PTHR11067">
    <property type="entry name" value="INOSINE TRIPHOSPHATE PYROPHOSPHATASE/HAM1 PROTEIN"/>
    <property type="match status" value="1"/>
</dbReference>
<dbReference type="InterPro" id="IPR002637">
    <property type="entry name" value="RdgB/HAM1"/>
</dbReference>
<dbReference type="GO" id="GO:0009117">
    <property type="term" value="P:nucleotide metabolic process"/>
    <property type="evidence" value="ECO:0007669"/>
    <property type="project" value="UniProtKB-KW"/>
</dbReference>
<feature type="binding site" evidence="10">
    <location>
        <begin position="36"/>
        <end position="41"/>
    </location>
    <ligand>
        <name>substrate</name>
    </ligand>
</feature>
<evidence type="ECO:0000256" key="3">
    <source>
        <dbReference type="ARBA" id="ARBA00022723"/>
    </source>
</evidence>
<evidence type="ECO:0000256" key="12">
    <source>
        <dbReference type="SAM" id="MobiDB-lite"/>
    </source>
</evidence>
<dbReference type="GO" id="GO:0036222">
    <property type="term" value="F:XTP diphosphatase activity"/>
    <property type="evidence" value="ECO:0007669"/>
    <property type="project" value="UniProtKB-UniRule"/>
</dbReference>
<reference evidence="13 14" key="1">
    <citation type="submission" date="2017-04" db="EMBL/GenBank/DDBJ databases">
        <authorList>
            <person name="Afonso C.L."/>
            <person name="Miller P.J."/>
            <person name="Scott M.A."/>
            <person name="Spackman E."/>
            <person name="Goraichik I."/>
            <person name="Dimitrov K.M."/>
            <person name="Suarez D.L."/>
            <person name="Swayne D.E."/>
        </authorList>
    </citation>
    <scope>NUCLEOTIDE SEQUENCE [LARGE SCALE GENOMIC DNA]</scope>
    <source>
        <strain evidence="13">LMG 28154</strain>
    </source>
</reference>
<evidence type="ECO:0000256" key="2">
    <source>
        <dbReference type="ARBA" id="ARBA00011738"/>
    </source>
</evidence>
<dbReference type="FunFam" id="3.90.950.10:FF:000001">
    <property type="entry name" value="dITP/XTP pyrophosphatase"/>
    <property type="match status" value="1"/>
</dbReference>
<evidence type="ECO:0000256" key="5">
    <source>
        <dbReference type="ARBA" id="ARBA00022801"/>
    </source>
</evidence>
<dbReference type="EC" id="3.6.1.66" evidence="10"/>
<dbReference type="GO" id="GO:0046872">
    <property type="term" value="F:metal ion binding"/>
    <property type="evidence" value="ECO:0007669"/>
    <property type="project" value="UniProtKB-KW"/>
</dbReference>
<evidence type="ECO:0000313" key="14">
    <source>
        <dbReference type="Proteomes" id="UP000198460"/>
    </source>
</evidence>
<dbReference type="CDD" id="cd00515">
    <property type="entry name" value="HAM1"/>
    <property type="match status" value="1"/>
</dbReference>
<name>A0A238H496_9BURK</name>
<dbReference type="Gene3D" id="3.90.950.10">
    <property type="match status" value="1"/>
</dbReference>
<keyword evidence="6 10" id="KW-0460">Magnesium</keyword>
<dbReference type="AlphaFoldDB" id="A0A238H496"/>
<feature type="binding site" evidence="10">
    <location>
        <position position="97"/>
    </location>
    <ligand>
        <name>Mg(2+)</name>
        <dbReference type="ChEBI" id="CHEBI:18420"/>
    </ligand>
</feature>
<organism evidence="13 14">
    <name type="scientific">Burkholderia singularis</name>
    <dbReference type="NCBI Taxonomy" id="1503053"/>
    <lineage>
        <taxon>Bacteria</taxon>
        <taxon>Pseudomonadati</taxon>
        <taxon>Pseudomonadota</taxon>
        <taxon>Betaproteobacteria</taxon>
        <taxon>Burkholderiales</taxon>
        <taxon>Burkholderiaceae</taxon>
        <taxon>Burkholderia</taxon>
        <taxon>pseudomallei group</taxon>
    </lineage>
</organism>
<dbReference type="HAMAP" id="MF_01405">
    <property type="entry name" value="Non_canon_purine_NTPase"/>
    <property type="match status" value="1"/>
</dbReference>